<keyword evidence="2" id="KW-1185">Reference proteome</keyword>
<dbReference type="RefSeq" id="XP_060341295.1">
    <property type="nucleotide sequence ID" value="XM_060500106.1"/>
</dbReference>
<gene>
    <name evidence="1" type="ORF">CPAR01_15860</name>
</gene>
<sequence length="64" mass="7208">MRYLGGRCVVGVNWQAMEVMKVPLGLGLASCSPLPVSFGRPYRRLRFEAQRQLHLRGPSPTRPI</sequence>
<proteinExistence type="predicted"/>
<reference evidence="1 2" key="1">
    <citation type="submission" date="2016-10" db="EMBL/GenBank/DDBJ databases">
        <title>The genome sequence of Colletotrichum fioriniae PJ7.</title>
        <authorList>
            <person name="Baroncelli R."/>
        </authorList>
    </citation>
    <scope>NUCLEOTIDE SEQUENCE [LARGE SCALE GENOMIC DNA]</scope>
    <source>
        <strain evidence="1 2">IMI 384185</strain>
    </source>
</reference>
<name>A0ABQ9RY36_9PEZI</name>
<protein>
    <submittedName>
        <fullName evidence="1">Uncharacterized protein</fullName>
    </submittedName>
</protein>
<accession>A0ABQ9RY36</accession>
<dbReference type="EMBL" id="MOPA01000021">
    <property type="protein sequence ID" value="KAK1518211.1"/>
    <property type="molecule type" value="Genomic_DNA"/>
</dbReference>
<evidence type="ECO:0000313" key="2">
    <source>
        <dbReference type="Proteomes" id="UP001241169"/>
    </source>
</evidence>
<dbReference type="GeneID" id="85384005"/>
<comment type="caution">
    <text evidence="1">The sequence shown here is derived from an EMBL/GenBank/DDBJ whole genome shotgun (WGS) entry which is preliminary data.</text>
</comment>
<evidence type="ECO:0000313" key="1">
    <source>
        <dbReference type="EMBL" id="KAK1518211.1"/>
    </source>
</evidence>
<organism evidence="1 2">
    <name type="scientific">Colletotrichum paranaense</name>
    <dbReference type="NCBI Taxonomy" id="1914294"/>
    <lineage>
        <taxon>Eukaryota</taxon>
        <taxon>Fungi</taxon>
        <taxon>Dikarya</taxon>
        <taxon>Ascomycota</taxon>
        <taxon>Pezizomycotina</taxon>
        <taxon>Sordariomycetes</taxon>
        <taxon>Hypocreomycetidae</taxon>
        <taxon>Glomerellales</taxon>
        <taxon>Glomerellaceae</taxon>
        <taxon>Colletotrichum</taxon>
        <taxon>Colletotrichum acutatum species complex</taxon>
    </lineage>
</organism>
<dbReference type="Proteomes" id="UP001241169">
    <property type="component" value="Unassembled WGS sequence"/>
</dbReference>